<feature type="transmembrane region" description="Helical" evidence="1">
    <location>
        <begin position="99"/>
        <end position="115"/>
    </location>
</feature>
<proteinExistence type="predicted"/>
<dbReference type="AlphaFoldDB" id="X1EQ05"/>
<feature type="transmembrane region" description="Helical" evidence="1">
    <location>
        <begin position="33"/>
        <end position="55"/>
    </location>
</feature>
<sequence>MGFVEGLILSFVGGWINSYLYRKYLRKRNKDWIVFLAVTFLSLLWTIDGLIYFNIIDMKWLNFLPWVDIPSVNQGKYFLWNSFLVFGIDFQITHQPGMELIASVLLISYLFWYYFGSKLGKVVHGYKTYQQGHYLIFRPVKKFIRERDKQSEHSSSKT</sequence>
<evidence type="ECO:0000256" key="1">
    <source>
        <dbReference type="SAM" id="Phobius"/>
    </source>
</evidence>
<keyword evidence="1" id="KW-0812">Transmembrane</keyword>
<comment type="caution">
    <text evidence="2">The sequence shown here is derived from an EMBL/GenBank/DDBJ whole genome shotgun (WGS) entry which is preliminary data.</text>
</comment>
<protein>
    <submittedName>
        <fullName evidence="2">Uncharacterized protein</fullName>
    </submittedName>
</protein>
<organism evidence="2">
    <name type="scientific">marine sediment metagenome</name>
    <dbReference type="NCBI Taxonomy" id="412755"/>
    <lineage>
        <taxon>unclassified sequences</taxon>
        <taxon>metagenomes</taxon>
        <taxon>ecological metagenomes</taxon>
    </lineage>
</organism>
<keyword evidence="1" id="KW-1133">Transmembrane helix</keyword>
<reference evidence="2" key="1">
    <citation type="journal article" date="2014" name="Front. Microbiol.">
        <title>High frequency of phylogenetically diverse reductive dehalogenase-homologous genes in deep subseafloor sedimentary metagenomes.</title>
        <authorList>
            <person name="Kawai M."/>
            <person name="Futagami T."/>
            <person name="Toyoda A."/>
            <person name="Takaki Y."/>
            <person name="Nishi S."/>
            <person name="Hori S."/>
            <person name="Arai W."/>
            <person name="Tsubouchi T."/>
            <person name="Morono Y."/>
            <person name="Uchiyama I."/>
            <person name="Ito T."/>
            <person name="Fujiyama A."/>
            <person name="Inagaki F."/>
            <person name="Takami H."/>
        </authorList>
    </citation>
    <scope>NUCLEOTIDE SEQUENCE</scope>
    <source>
        <strain evidence="2">Expedition CK06-06</strain>
    </source>
</reference>
<dbReference type="EMBL" id="BARU01003298">
    <property type="protein sequence ID" value="GAH22415.1"/>
    <property type="molecule type" value="Genomic_DNA"/>
</dbReference>
<name>X1EQ05_9ZZZZ</name>
<gene>
    <name evidence="2" type="ORF">S03H2_07223</name>
</gene>
<keyword evidence="1" id="KW-0472">Membrane</keyword>
<evidence type="ECO:0000313" key="2">
    <source>
        <dbReference type="EMBL" id="GAH22415.1"/>
    </source>
</evidence>
<accession>X1EQ05</accession>
<feature type="transmembrane region" description="Helical" evidence="1">
    <location>
        <begin position="6"/>
        <end position="21"/>
    </location>
</feature>